<proteinExistence type="predicted"/>
<sequence>MCFVLTGIRKRNLFQLPGKMFEGNSEEEDFNTIPRQFAEQISPQAFETQKRVYTKSAVSDLQKSKEYKEWHQRCSSCGSSWFNGQWSSQCRECGGFSMIRSCAICNGHCGSTWYRDVDMSHRMKEGYWNGKCNLPESEQTHFILQNFVDNKEDTLIEAFGDLGKR</sequence>
<comment type="caution">
    <text evidence="1">The sequence shown here is derived from an EMBL/GenBank/DDBJ whole genome shotgun (WGS) entry which is preliminary data.</text>
</comment>
<dbReference type="Proteomes" id="UP000230750">
    <property type="component" value="Unassembled WGS sequence"/>
</dbReference>
<gene>
    <name evidence="1" type="ORF">BSL78_08718</name>
</gene>
<evidence type="ECO:0000313" key="2">
    <source>
        <dbReference type="Proteomes" id="UP000230750"/>
    </source>
</evidence>
<dbReference type="AlphaFoldDB" id="A0A2G8L2N3"/>
<dbReference type="EMBL" id="MRZV01000250">
    <property type="protein sequence ID" value="PIK54400.1"/>
    <property type="molecule type" value="Genomic_DNA"/>
</dbReference>
<name>A0A2G8L2N3_STIJA</name>
<reference evidence="1 2" key="1">
    <citation type="journal article" date="2017" name="PLoS Biol.">
        <title>The sea cucumber genome provides insights into morphological evolution and visceral regeneration.</title>
        <authorList>
            <person name="Zhang X."/>
            <person name="Sun L."/>
            <person name="Yuan J."/>
            <person name="Sun Y."/>
            <person name="Gao Y."/>
            <person name="Zhang L."/>
            <person name="Li S."/>
            <person name="Dai H."/>
            <person name="Hamel J.F."/>
            <person name="Liu C."/>
            <person name="Yu Y."/>
            <person name="Liu S."/>
            <person name="Lin W."/>
            <person name="Guo K."/>
            <person name="Jin S."/>
            <person name="Xu P."/>
            <person name="Storey K.B."/>
            <person name="Huan P."/>
            <person name="Zhang T."/>
            <person name="Zhou Y."/>
            <person name="Zhang J."/>
            <person name="Lin C."/>
            <person name="Li X."/>
            <person name="Xing L."/>
            <person name="Huo D."/>
            <person name="Sun M."/>
            <person name="Wang L."/>
            <person name="Mercier A."/>
            <person name="Li F."/>
            <person name="Yang H."/>
            <person name="Xiang J."/>
        </authorList>
    </citation>
    <scope>NUCLEOTIDE SEQUENCE [LARGE SCALE GENOMIC DNA]</scope>
    <source>
        <strain evidence="1">Shaxun</strain>
        <tissue evidence="1">Muscle</tissue>
    </source>
</reference>
<organism evidence="1 2">
    <name type="scientific">Stichopus japonicus</name>
    <name type="common">Sea cucumber</name>
    <dbReference type="NCBI Taxonomy" id="307972"/>
    <lineage>
        <taxon>Eukaryota</taxon>
        <taxon>Metazoa</taxon>
        <taxon>Echinodermata</taxon>
        <taxon>Eleutherozoa</taxon>
        <taxon>Echinozoa</taxon>
        <taxon>Holothuroidea</taxon>
        <taxon>Aspidochirotacea</taxon>
        <taxon>Aspidochirotida</taxon>
        <taxon>Stichopodidae</taxon>
        <taxon>Apostichopus</taxon>
    </lineage>
</organism>
<evidence type="ECO:0000313" key="1">
    <source>
        <dbReference type="EMBL" id="PIK54400.1"/>
    </source>
</evidence>
<protein>
    <submittedName>
        <fullName evidence="1">Uncharacterized protein</fullName>
    </submittedName>
</protein>
<keyword evidence="2" id="KW-1185">Reference proteome</keyword>
<accession>A0A2G8L2N3</accession>
<dbReference type="OrthoDB" id="10062522at2759"/>